<proteinExistence type="predicted"/>
<evidence type="ECO:0000313" key="1">
    <source>
        <dbReference type="EMBL" id="TFB83604.1"/>
    </source>
</evidence>
<accession>A0ABY2IA44</accession>
<comment type="caution">
    <text evidence="1">The sequence shown here is derived from an EMBL/GenBank/DDBJ whole genome shotgun (WGS) entry which is preliminary data.</text>
</comment>
<dbReference type="EMBL" id="SOFG01000024">
    <property type="protein sequence ID" value="TFB83604.1"/>
    <property type="molecule type" value="Genomic_DNA"/>
</dbReference>
<organism evidence="1 2">
    <name type="scientific">Cryobacterium algoricola</name>
    <dbReference type="NCBI Taxonomy" id="1259183"/>
    <lineage>
        <taxon>Bacteria</taxon>
        <taxon>Bacillati</taxon>
        <taxon>Actinomycetota</taxon>
        <taxon>Actinomycetes</taxon>
        <taxon>Micrococcales</taxon>
        <taxon>Microbacteriaceae</taxon>
        <taxon>Cryobacterium</taxon>
    </lineage>
</organism>
<name>A0ABY2IA44_9MICO</name>
<evidence type="ECO:0000313" key="2">
    <source>
        <dbReference type="Proteomes" id="UP000297608"/>
    </source>
</evidence>
<keyword evidence="2" id="KW-1185">Reference proteome</keyword>
<dbReference type="Proteomes" id="UP000297608">
    <property type="component" value="Unassembled WGS sequence"/>
</dbReference>
<gene>
    <name evidence="1" type="ORF">E3O44_17160</name>
</gene>
<sequence>MVLDLLTCQDRAFLHHFATHQGGHTSAAVILGFEFVHVTIAPPAETLVGLLGGKAGEAGGVLMPTERRIEWVGPRPDDALTSVLAGSTSEELLLGHALPRGFAGDVAIWERGTERFEGIPPEEVPLMPALRSSDVPQRIAWALCHRRPKSRPVYSAVVM</sequence>
<dbReference type="RefSeq" id="WP_134536084.1">
    <property type="nucleotide sequence ID" value="NZ_SOFG01000024.1"/>
</dbReference>
<reference evidence="1 2" key="1">
    <citation type="submission" date="2019-03" db="EMBL/GenBank/DDBJ databases">
        <title>Genomics of glacier-inhabiting Cryobacterium strains.</title>
        <authorList>
            <person name="Liu Q."/>
            <person name="Xin Y.-H."/>
        </authorList>
    </citation>
    <scope>NUCLEOTIDE SEQUENCE [LARGE SCALE GENOMIC DNA]</scope>
    <source>
        <strain evidence="1 2">MDB2-B</strain>
    </source>
</reference>
<protein>
    <submittedName>
        <fullName evidence="1">Uncharacterized protein</fullName>
    </submittedName>
</protein>